<gene>
    <name evidence="8" type="ORF">A6D6_02033</name>
</gene>
<dbReference type="NCBIfam" id="TIGR00255">
    <property type="entry name" value="YicC/YloC family endoribonuclease"/>
    <property type="match status" value="1"/>
</dbReference>
<comment type="similarity">
    <text evidence="5">Belongs to the YicC/YloC family.</text>
</comment>
<keyword evidence="4" id="KW-0378">Hydrolase</keyword>
<keyword evidence="2" id="KW-0540">Nuclease</keyword>
<evidence type="ECO:0000313" key="9">
    <source>
        <dbReference type="Proteomes" id="UP000771797"/>
    </source>
</evidence>
<reference evidence="8 9" key="1">
    <citation type="submission" date="2012-09" db="EMBL/GenBank/DDBJ databases">
        <title>Genome Sequence of alkane-degrading Bacterium Alcanivorax sp. 6-D-6.</title>
        <authorList>
            <person name="Lai Q."/>
            <person name="Shao Z."/>
        </authorList>
    </citation>
    <scope>NUCLEOTIDE SEQUENCE [LARGE SCALE GENOMIC DNA]</scope>
    <source>
        <strain evidence="8 9">6-D-6</strain>
    </source>
</reference>
<evidence type="ECO:0000256" key="2">
    <source>
        <dbReference type="ARBA" id="ARBA00022722"/>
    </source>
</evidence>
<dbReference type="Proteomes" id="UP000771797">
    <property type="component" value="Unassembled WGS sequence"/>
</dbReference>
<evidence type="ECO:0000256" key="3">
    <source>
        <dbReference type="ARBA" id="ARBA00022759"/>
    </source>
</evidence>
<evidence type="ECO:0000256" key="1">
    <source>
        <dbReference type="ARBA" id="ARBA00001968"/>
    </source>
</evidence>
<dbReference type="EMBL" id="AQPF01000013">
    <property type="protein sequence ID" value="KAF0805772.1"/>
    <property type="molecule type" value="Genomic_DNA"/>
</dbReference>
<evidence type="ECO:0000256" key="4">
    <source>
        <dbReference type="ARBA" id="ARBA00022801"/>
    </source>
</evidence>
<feature type="domain" description="Endoribonuclease YicC-like C-terminal" evidence="7">
    <location>
        <begin position="178"/>
        <end position="293"/>
    </location>
</feature>
<evidence type="ECO:0008006" key="10">
    <source>
        <dbReference type="Google" id="ProtNLM"/>
    </source>
</evidence>
<sequence>MAGDTRMIRSMTAFARTDGHLDGVDLAWEIRSVNHRYLEISPRLPETLRTLEGAVRERCRKRLARGKLDVTLRYQEDETDPNLELNEDLVKRLSEAARRVGDLVLHAGQINPLEILRFPGVLKTNQADPEALQSKAVELLDEALDSLLATREREGEQLAKLVLDRLTLIGEQVVIVRAALPRIRDHLRERLRQRVQDVMETADHDRLEQEVVLAAQKMDVDEELDRLEAHVKEVRRVVEKGGQAGRRLDFLMQELNREANTLASKSIDAETTAAAVELKVLIEQMREQIQNIE</sequence>
<organism evidence="8 9">
    <name type="scientific">Alcanivorax xiamenensis</name>
    <dbReference type="NCBI Taxonomy" id="1177156"/>
    <lineage>
        <taxon>Bacteria</taxon>
        <taxon>Pseudomonadati</taxon>
        <taxon>Pseudomonadota</taxon>
        <taxon>Gammaproteobacteria</taxon>
        <taxon>Oceanospirillales</taxon>
        <taxon>Alcanivoracaceae</taxon>
        <taxon>Alcanivorax</taxon>
    </lineage>
</organism>
<evidence type="ECO:0000259" key="6">
    <source>
        <dbReference type="Pfam" id="PF03755"/>
    </source>
</evidence>
<feature type="domain" description="Endoribonuclease YicC-like N-terminal" evidence="6">
    <location>
        <begin position="8"/>
        <end position="159"/>
    </location>
</feature>
<comment type="cofactor">
    <cofactor evidence="1">
        <name>a divalent metal cation</name>
        <dbReference type="ChEBI" id="CHEBI:60240"/>
    </cofactor>
</comment>
<accession>A0ABQ6Y867</accession>
<dbReference type="InterPro" id="IPR005229">
    <property type="entry name" value="YicC/YloC-like"/>
</dbReference>
<dbReference type="PANTHER" id="PTHR30636">
    <property type="entry name" value="UPF0701 PROTEIN YICC"/>
    <property type="match status" value="1"/>
</dbReference>
<dbReference type="Pfam" id="PF08340">
    <property type="entry name" value="YicC-like_C"/>
    <property type="match status" value="1"/>
</dbReference>
<dbReference type="InterPro" id="IPR013527">
    <property type="entry name" value="YicC-like_N"/>
</dbReference>
<proteinExistence type="inferred from homology"/>
<comment type="caution">
    <text evidence="8">The sequence shown here is derived from an EMBL/GenBank/DDBJ whole genome shotgun (WGS) entry which is preliminary data.</text>
</comment>
<evidence type="ECO:0000256" key="5">
    <source>
        <dbReference type="ARBA" id="ARBA00035648"/>
    </source>
</evidence>
<keyword evidence="9" id="KW-1185">Reference proteome</keyword>
<dbReference type="PANTHER" id="PTHR30636:SF3">
    <property type="entry name" value="UPF0701 PROTEIN YICC"/>
    <property type="match status" value="1"/>
</dbReference>
<evidence type="ECO:0000259" key="7">
    <source>
        <dbReference type="Pfam" id="PF08340"/>
    </source>
</evidence>
<name>A0ABQ6Y867_9GAMM</name>
<dbReference type="InterPro" id="IPR013551">
    <property type="entry name" value="YicC-like_C"/>
</dbReference>
<protein>
    <recommendedName>
        <fullName evidence="10">TIGR00255 family protein</fullName>
    </recommendedName>
</protein>
<keyword evidence="3" id="KW-0255">Endonuclease</keyword>
<evidence type="ECO:0000313" key="8">
    <source>
        <dbReference type="EMBL" id="KAF0805772.1"/>
    </source>
</evidence>
<dbReference type="Pfam" id="PF03755">
    <property type="entry name" value="YicC-like_N"/>
    <property type="match status" value="1"/>
</dbReference>